<comment type="catalytic activity">
    <reaction evidence="7 8">
        <text>7,8-dihydroneopterin 3'-triphosphate + H2O = 6-carboxy-5,6,7,8-tetrahydropterin + triphosphate + acetaldehyde + 2 H(+)</text>
        <dbReference type="Rhea" id="RHEA:27966"/>
        <dbReference type="ChEBI" id="CHEBI:15343"/>
        <dbReference type="ChEBI" id="CHEBI:15377"/>
        <dbReference type="ChEBI" id="CHEBI:15378"/>
        <dbReference type="ChEBI" id="CHEBI:18036"/>
        <dbReference type="ChEBI" id="CHEBI:58462"/>
        <dbReference type="ChEBI" id="CHEBI:61032"/>
        <dbReference type="EC" id="4.1.2.50"/>
    </reaction>
</comment>
<feature type="active site" description="Charge relay system" evidence="9">
    <location>
        <position position="78"/>
    </location>
</feature>
<dbReference type="RefSeq" id="WP_308728821.1">
    <property type="nucleotide sequence ID" value="NZ_JAJEQF010000042.1"/>
</dbReference>
<organism evidence="11 12">
    <name type="scientific">Gallintestinimicrobium propionicum</name>
    <dbReference type="NCBI Taxonomy" id="2981770"/>
    <lineage>
        <taxon>Bacteria</taxon>
        <taxon>Bacillati</taxon>
        <taxon>Bacillota</taxon>
        <taxon>Clostridia</taxon>
        <taxon>Lachnospirales</taxon>
        <taxon>Lachnospiraceae</taxon>
        <taxon>Gallintestinimicrobium</taxon>
    </lineage>
</organism>
<evidence type="ECO:0000256" key="9">
    <source>
        <dbReference type="PIRSR" id="PIRSR006113-1"/>
    </source>
</evidence>
<feature type="binding site" evidence="10">
    <location>
        <position position="40"/>
    </location>
    <ligand>
        <name>Zn(2+)</name>
        <dbReference type="ChEBI" id="CHEBI:29105"/>
    </ligand>
</feature>
<name>A0AAE3AVW3_9FIRM</name>
<dbReference type="PIRSF" id="PIRSF006113">
    <property type="entry name" value="PTP_synth"/>
    <property type="match status" value="1"/>
</dbReference>
<evidence type="ECO:0000256" key="5">
    <source>
        <dbReference type="ARBA" id="ARBA00022833"/>
    </source>
</evidence>
<evidence type="ECO:0000256" key="8">
    <source>
        <dbReference type="PIRNR" id="PIRNR006113"/>
    </source>
</evidence>
<keyword evidence="6 8" id="KW-0456">Lyase</keyword>
<feature type="active site" description="Proton acceptor" evidence="9">
    <location>
        <position position="34"/>
    </location>
</feature>
<dbReference type="Pfam" id="PF01242">
    <property type="entry name" value="PTPS"/>
    <property type="match status" value="1"/>
</dbReference>
<evidence type="ECO:0000256" key="1">
    <source>
        <dbReference type="ARBA" id="ARBA00005061"/>
    </source>
</evidence>
<comment type="cofactor">
    <cofactor evidence="8 10">
        <name>Zn(2+)</name>
        <dbReference type="ChEBI" id="CHEBI:29105"/>
    </cofactor>
    <text evidence="8 10">Binds 1 zinc ion per subunit.</text>
</comment>
<proteinExistence type="inferred from homology"/>
<evidence type="ECO:0000256" key="10">
    <source>
        <dbReference type="PIRSR" id="PIRSR006113-2"/>
    </source>
</evidence>
<keyword evidence="5 8" id="KW-0862">Zinc</keyword>
<feature type="binding site" evidence="10">
    <location>
        <position position="15"/>
    </location>
    <ligand>
        <name>Zn(2+)</name>
        <dbReference type="ChEBI" id="CHEBI:29105"/>
    </ligand>
</feature>
<dbReference type="InterPro" id="IPR007115">
    <property type="entry name" value="6-PTP_synth/QueD"/>
</dbReference>
<keyword evidence="12" id="KW-1185">Reference proteome</keyword>
<protein>
    <recommendedName>
        <fullName evidence="3 8">6-carboxy-5,6,7,8-tetrahydropterin synthase</fullName>
        <ecNumber evidence="8">4.-.-.-</ecNumber>
    </recommendedName>
</protein>
<evidence type="ECO:0000256" key="3">
    <source>
        <dbReference type="ARBA" id="ARBA00018141"/>
    </source>
</evidence>
<dbReference type="InterPro" id="IPR038418">
    <property type="entry name" value="6-PTP_synth/QueD_sf"/>
</dbReference>
<reference evidence="11 12" key="1">
    <citation type="submission" date="2021-10" db="EMBL/GenBank/DDBJ databases">
        <title>Anaerobic single-cell dispensing facilitates the cultivation of human gut bacteria.</title>
        <authorList>
            <person name="Afrizal A."/>
        </authorList>
    </citation>
    <scope>NUCLEOTIDE SEQUENCE [LARGE SCALE GENOMIC DNA]</scope>
    <source>
        <strain evidence="11 12">CLA-AA-H244</strain>
    </source>
</reference>
<dbReference type="SUPFAM" id="SSF55620">
    <property type="entry name" value="Tetrahydrobiopterin biosynthesis enzymes-like"/>
    <property type="match status" value="1"/>
</dbReference>
<dbReference type="GO" id="GO:0046872">
    <property type="term" value="F:metal ion binding"/>
    <property type="evidence" value="ECO:0007669"/>
    <property type="project" value="UniProtKB-KW"/>
</dbReference>
<dbReference type="EC" id="4.-.-.-" evidence="8"/>
<dbReference type="GO" id="GO:0070497">
    <property type="term" value="F:6-carboxytetrahydropterin synthase activity"/>
    <property type="evidence" value="ECO:0007669"/>
    <property type="project" value="UniProtKB-EC"/>
</dbReference>
<accession>A0AAE3AVW3</accession>
<comment type="similarity">
    <text evidence="2 8">Belongs to the PTPS family. QueD subfamily.</text>
</comment>
<evidence type="ECO:0000256" key="7">
    <source>
        <dbReference type="ARBA" id="ARBA00048807"/>
    </source>
</evidence>
<sequence length="130" mass="15160">MKVYATIDMNFEAAHKLVAKDKADEVNLNWYGKCSNLHGHNYKIFVTVQGDIQENGMILNFVKIKDVVREKIIKVYDHVMINDLIDEIPTAENMCLVFWKLLDDAFLDLNVSLYELKLYETENSCVTLRR</sequence>
<dbReference type="Proteomes" id="UP001199355">
    <property type="component" value="Unassembled WGS sequence"/>
</dbReference>
<dbReference type="Gene3D" id="3.30.479.10">
    <property type="entry name" value="6-pyruvoyl tetrahydropterin synthase/QueD"/>
    <property type="match status" value="1"/>
</dbReference>
<evidence type="ECO:0000313" key="12">
    <source>
        <dbReference type="Proteomes" id="UP001199355"/>
    </source>
</evidence>
<evidence type="ECO:0000313" key="11">
    <source>
        <dbReference type="EMBL" id="MCC2168659.1"/>
    </source>
</evidence>
<evidence type="ECO:0000256" key="2">
    <source>
        <dbReference type="ARBA" id="ARBA00008900"/>
    </source>
</evidence>
<dbReference type="PANTHER" id="PTHR12589:SF7">
    <property type="entry name" value="6-PYRUVOYL TETRAHYDROBIOPTERIN SYNTHASE"/>
    <property type="match status" value="1"/>
</dbReference>
<comment type="pathway">
    <text evidence="1 8">Purine metabolism; 7-cyano-7-deazaguanine biosynthesis.</text>
</comment>
<evidence type="ECO:0000256" key="6">
    <source>
        <dbReference type="ARBA" id="ARBA00023239"/>
    </source>
</evidence>
<keyword evidence="4 8" id="KW-0479">Metal-binding</keyword>
<dbReference type="AlphaFoldDB" id="A0AAE3AVW3"/>
<evidence type="ECO:0000256" key="4">
    <source>
        <dbReference type="ARBA" id="ARBA00022723"/>
    </source>
</evidence>
<feature type="active site" description="Charge relay system" evidence="9">
    <location>
        <position position="120"/>
    </location>
</feature>
<comment type="caution">
    <text evidence="11">The sequence shown here is derived from an EMBL/GenBank/DDBJ whole genome shotgun (WGS) entry which is preliminary data.</text>
</comment>
<gene>
    <name evidence="11" type="ORF">LKD45_13320</name>
</gene>
<dbReference type="PANTHER" id="PTHR12589">
    <property type="entry name" value="PYRUVOYL TETRAHYDROBIOPTERIN SYNTHASE"/>
    <property type="match status" value="1"/>
</dbReference>
<dbReference type="GO" id="GO:0008616">
    <property type="term" value="P:tRNA queuosine(34) biosynthetic process"/>
    <property type="evidence" value="ECO:0007669"/>
    <property type="project" value="UniProtKB-KW"/>
</dbReference>
<dbReference type="EMBL" id="JAJEQF010000042">
    <property type="protein sequence ID" value="MCC2168659.1"/>
    <property type="molecule type" value="Genomic_DNA"/>
</dbReference>
<feature type="binding site" evidence="10">
    <location>
        <position position="38"/>
    </location>
    <ligand>
        <name>Zn(2+)</name>
        <dbReference type="ChEBI" id="CHEBI:29105"/>
    </ligand>
</feature>
<keyword evidence="8" id="KW-0671">Queuosine biosynthesis</keyword>